<proteinExistence type="inferred from homology"/>
<dbReference type="CDD" id="cd02440">
    <property type="entry name" value="AdoMet_MTases"/>
    <property type="match status" value="1"/>
</dbReference>
<dbReference type="Proteomes" id="UP000293520">
    <property type="component" value="Unassembled WGS sequence"/>
</dbReference>
<evidence type="ECO:0000313" key="6">
    <source>
        <dbReference type="Proteomes" id="UP000293520"/>
    </source>
</evidence>
<keyword evidence="2 5" id="KW-0489">Methyltransferase</keyword>
<keyword evidence="3 5" id="KW-0808">Transferase</keyword>
<feature type="domain" description="Methyltransferase type 11" evidence="4">
    <location>
        <begin position="40"/>
        <end position="128"/>
    </location>
</feature>
<accession>A0A4Q9FZN8</accession>
<dbReference type="Pfam" id="PF08241">
    <property type="entry name" value="Methyltransf_11"/>
    <property type="match status" value="1"/>
</dbReference>
<name>A0A4Q9FZN8_9RHOB</name>
<dbReference type="GO" id="GO:0008757">
    <property type="term" value="F:S-adenosylmethionine-dependent methyltransferase activity"/>
    <property type="evidence" value="ECO:0007669"/>
    <property type="project" value="InterPro"/>
</dbReference>
<dbReference type="Gene3D" id="3.40.50.150">
    <property type="entry name" value="Vaccinia Virus protein VP39"/>
    <property type="match status" value="1"/>
</dbReference>
<keyword evidence="6" id="KW-1185">Reference proteome</keyword>
<dbReference type="InterPro" id="IPR029063">
    <property type="entry name" value="SAM-dependent_MTases_sf"/>
</dbReference>
<dbReference type="EMBL" id="SISK01000008">
    <property type="protein sequence ID" value="TBN39081.1"/>
    <property type="molecule type" value="Genomic_DNA"/>
</dbReference>
<sequence>MAGVNWFDTGGRDYGAFRPDYPSELAAHLADCAARTGCAVDVGCGTGQLTRHLARHFDRVIGLDPSDDQLRNALPHPRITWRRAGAEDMGLDDGSADLITAAQAAHWFDLPAFYAQVRRAAAPGAVIALVSYGVMELDDAALDARFRRFYDHEAGPFWPPERRLVDDGYAGLYFPFAEIPAPDLSIRRDWRLDEVLGYVATWSSVRRLREAGRQEVLAGFAADLAALWGDPDRPRGVAWPVAMRLGRL</sequence>
<dbReference type="PANTHER" id="PTHR44942:SF4">
    <property type="entry name" value="METHYLTRANSFERASE TYPE 11 DOMAIN-CONTAINING PROTEIN"/>
    <property type="match status" value="1"/>
</dbReference>
<evidence type="ECO:0000256" key="3">
    <source>
        <dbReference type="ARBA" id="ARBA00022679"/>
    </source>
</evidence>
<evidence type="ECO:0000259" key="4">
    <source>
        <dbReference type="Pfam" id="PF08241"/>
    </source>
</evidence>
<gene>
    <name evidence="5" type="ORF">EYE42_11650</name>
</gene>
<dbReference type="InterPro" id="IPR013216">
    <property type="entry name" value="Methyltransf_11"/>
</dbReference>
<evidence type="ECO:0000313" key="5">
    <source>
        <dbReference type="EMBL" id="TBN39081.1"/>
    </source>
</evidence>
<dbReference type="RefSeq" id="WP_130991504.1">
    <property type="nucleotide sequence ID" value="NZ_SISK01000008.1"/>
</dbReference>
<dbReference type="InterPro" id="IPR051052">
    <property type="entry name" value="Diverse_substrate_MTase"/>
</dbReference>
<protein>
    <submittedName>
        <fullName evidence="5">Class I SAM-dependent methyltransferase</fullName>
    </submittedName>
</protein>
<evidence type="ECO:0000256" key="1">
    <source>
        <dbReference type="ARBA" id="ARBA00008361"/>
    </source>
</evidence>
<dbReference type="OrthoDB" id="9797252at2"/>
<dbReference type="SUPFAM" id="SSF53335">
    <property type="entry name" value="S-adenosyl-L-methionine-dependent methyltransferases"/>
    <property type="match status" value="1"/>
</dbReference>
<comment type="similarity">
    <text evidence="1">Belongs to the methyltransferase superfamily.</text>
</comment>
<organism evidence="5 6">
    <name type="scientific">Paracoccus subflavus</name>
    <dbReference type="NCBI Taxonomy" id="2528244"/>
    <lineage>
        <taxon>Bacteria</taxon>
        <taxon>Pseudomonadati</taxon>
        <taxon>Pseudomonadota</taxon>
        <taxon>Alphaproteobacteria</taxon>
        <taxon>Rhodobacterales</taxon>
        <taxon>Paracoccaceae</taxon>
        <taxon>Paracoccus</taxon>
    </lineage>
</organism>
<dbReference type="AlphaFoldDB" id="A0A4Q9FZN8"/>
<comment type="caution">
    <text evidence="5">The sequence shown here is derived from an EMBL/GenBank/DDBJ whole genome shotgun (WGS) entry which is preliminary data.</text>
</comment>
<evidence type="ECO:0000256" key="2">
    <source>
        <dbReference type="ARBA" id="ARBA00022603"/>
    </source>
</evidence>
<dbReference type="PANTHER" id="PTHR44942">
    <property type="entry name" value="METHYLTRANSF_11 DOMAIN-CONTAINING PROTEIN"/>
    <property type="match status" value="1"/>
</dbReference>
<dbReference type="GO" id="GO:0032259">
    <property type="term" value="P:methylation"/>
    <property type="evidence" value="ECO:0007669"/>
    <property type="project" value="UniProtKB-KW"/>
</dbReference>
<reference evidence="5 6" key="1">
    <citation type="submission" date="2019-02" db="EMBL/GenBank/DDBJ databases">
        <title>Paracoccus subflavus sp. nov., isolated from marine sediment of the Pacific Ocean.</title>
        <authorList>
            <person name="Zhang G."/>
        </authorList>
    </citation>
    <scope>NUCLEOTIDE SEQUENCE [LARGE SCALE GENOMIC DNA]</scope>
    <source>
        <strain evidence="5 6">GY0581</strain>
    </source>
</reference>